<gene>
    <name evidence="3" type="ORF">HZF05_05855</name>
</gene>
<evidence type="ECO:0000313" key="4">
    <source>
        <dbReference type="Proteomes" id="UP000570166"/>
    </source>
</evidence>
<accession>A0A838L7U3</accession>
<dbReference type="InterPro" id="IPR009057">
    <property type="entry name" value="Homeodomain-like_sf"/>
</dbReference>
<sequence>MVPSLESYAPGARKIILAAEELIAARGYEGTSQREILRTAGQANKSAIRHHFGTKHDLVREIFYIRQGEIDEHRRRRTAKIELALAERNTLMGFMLFPILDAFQGRAREVFANFVLQLMLSARQTSMFAMEYEAPVTREIRLALRLKYDHLPDDIFTMRLSLAVVLFLQGIVQHERLSHDPHGSYVSNPYFWDELFSAALAVLDRDFPPQHLD</sequence>
<dbReference type="SUPFAM" id="SSF46689">
    <property type="entry name" value="Homeodomain-like"/>
    <property type="match status" value="1"/>
</dbReference>
<dbReference type="Proteomes" id="UP000570166">
    <property type="component" value="Unassembled WGS sequence"/>
</dbReference>
<proteinExistence type="predicted"/>
<dbReference type="AlphaFoldDB" id="A0A838L7U3"/>
<feature type="domain" description="HTH tetR-type" evidence="2">
    <location>
        <begin position="15"/>
        <end position="62"/>
    </location>
</feature>
<dbReference type="EMBL" id="JACEIB010000003">
    <property type="protein sequence ID" value="MBA2933618.1"/>
    <property type="molecule type" value="Genomic_DNA"/>
</dbReference>
<evidence type="ECO:0000259" key="2">
    <source>
        <dbReference type="Pfam" id="PF00440"/>
    </source>
</evidence>
<dbReference type="Pfam" id="PF00440">
    <property type="entry name" value="TetR_N"/>
    <property type="match status" value="1"/>
</dbReference>
<name>A0A838L7U3_9SPHN</name>
<dbReference type="GO" id="GO:0003677">
    <property type="term" value="F:DNA binding"/>
    <property type="evidence" value="ECO:0007669"/>
    <property type="project" value="UniProtKB-KW"/>
</dbReference>
<reference evidence="3 4" key="1">
    <citation type="submission" date="2020-07" db="EMBL/GenBank/DDBJ databases">
        <authorList>
            <person name="Sun Q."/>
        </authorList>
    </citation>
    <scope>NUCLEOTIDE SEQUENCE [LARGE SCALE GENOMIC DNA]</scope>
    <source>
        <strain evidence="3 4">CGMCC 1.13654</strain>
    </source>
</reference>
<comment type="caution">
    <text evidence="3">The sequence shown here is derived from an EMBL/GenBank/DDBJ whole genome shotgun (WGS) entry which is preliminary data.</text>
</comment>
<dbReference type="InterPro" id="IPR001647">
    <property type="entry name" value="HTH_TetR"/>
</dbReference>
<keyword evidence="1" id="KW-0238">DNA-binding</keyword>
<keyword evidence="4" id="KW-1185">Reference proteome</keyword>
<dbReference type="RefSeq" id="WP_160363435.1">
    <property type="nucleotide sequence ID" value="NZ_JACEIB010000003.1"/>
</dbReference>
<evidence type="ECO:0000313" key="3">
    <source>
        <dbReference type="EMBL" id="MBA2933618.1"/>
    </source>
</evidence>
<evidence type="ECO:0000256" key="1">
    <source>
        <dbReference type="ARBA" id="ARBA00023125"/>
    </source>
</evidence>
<organism evidence="3 4">
    <name type="scientific">Sphingomonas chungangi</name>
    <dbReference type="NCBI Taxonomy" id="2683589"/>
    <lineage>
        <taxon>Bacteria</taxon>
        <taxon>Pseudomonadati</taxon>
        <taxon>Pseudomonadota</taxon>
        <taxon>Alphaproteobacteria</taxon>
        <taxon>Sphingomonadales</taxon>
        <taxon>Sphingomonadaceae</taxon>
        <taxon>Sphingomonas</taxon>
    </lineage>
</organism>
<dbReference type="Gene3D" id="1.10.357.10">
    <property type="entry name" value="Tetracycline Repressor, domain 2"/>
    <property type="match status" value="1"/>
</dbReference>
<protein>
    <submittedName>
        <fullName evidence="3">TetR/AcrR family transcriptional regulator</fullName>
    </submittedName>
</protein>